<dbReference type="Gene3D" id="3.30.1950.10">
    <property type="entry name" value="wza like domain"/>
    <property type="match status" value="1"/>
</dbReference>
<comment type="similarity">
    <text evidence="2">Belongs to the BexD/CtrA/VexA family.</text>
</comment>
<dbReference type="GO" id="GO:0046930">
    <property type="term" value="C:pore complex"/>
    <property type="evidence" value="ECO:0007669"/>
    <property type="project" value="UniProtKB-KW"/>
</dbReference>
<evidence type="ECO:0000256" key="13">
    <source>
        <dbReference type="ARBA" id="ARBA00023237"/>
    </source>
</evidence>
<evidence type="ECO:0000256" key="8">
    <source>
        <dbReference type="ARBA" id="ARBA00023047"/>
    </source>
</evidence>
<dbReference type="RefSeq" id="WP_218054615.1">
    <property type="nucleotide sequence ID" value="NZ_CCVW01000002.1"/>
</dbReference>
<evidence type="ECO:0000256" key="10">
    <source>
        <dbReference type="ARBA" id="ARBA00023114"/>
    </source>
</evidence>
<dbReference type="Gene3D" id="3.10.560.10">
    <property type="entry name" value="Outer membrane lipoprotein wza domain like"/>
    <property type="match status" value="2"/>
</dbReference>
<dbReference type="eggNOG" id="COG1596">
    <property type="taxonomic scope" value="Bacteria"/>
</dbReference>
<keyword evidence="13" id="KW-0998">Cell outer membrane</keyword>
<dbReference type="EMBL" id="CCSB01000002">
    <property type="protein sequence ID" value="CDZ77846.1"/>
    <property type="molecule type" value="Genomic_DNA"/>
</dbReference>
<evidence type="ECO:0000259" key="15">
    <source>
        <dbReference type="Pfam" id="PF02563"/>
    </source>
</evidence>
<dbReference type="AlphaFoldDB" id="A0A078KY12"/>
<evidence type="ECO:0000256" key="12">
    <source>
        <dbReference type="ARBA" id="ARBA00023139"/>
    </source>
</evidence>
<evidence type="ECO:0000313" key="17">
    <source>
        <dbReference type="EMBL" id="CDZ77846.1"/>
    </source>
</evidence>
<feature type="domain" description="Polysaccharide export protein N-terminal" evidence="15">
    <location>
        <begin position="100"/>
        <end position="192"/>
    </location>
</feature>
<dbReference type="Pfam" id="PF22461">
    <property type="entry name" value="SLBB_2"/>
    <property type="match status" value="2"/>
</dbReference>
<dbReference type="PANTHER" id="PTHR33619:SF3">
    <property type="entry name" value="POLYSACCHARIDE EXPORT PROTEIN GFCE-RELATED"/>
    <property type="match status" value="1"/>
</dbReference>
<comment type="subcellular location">
    <subcellularLocation>
        <location evidence="1">Cell outer membrane</location>
        <topology evidence="1">Multi-pass membrane protein</topology>
    </subcellularLocation>
</comment>
<evidence type="ECO:0000259" key="16">
    <source>
        <dbReference type="Pfam" id="PF22461"/>
    </source>
</evidence>
<dbReference type="GO" id="GO:0009279">
    <property type="term" value="C:cell outer membrane"/>
    <property type="evidence" value="ECO:0007669"/>
    <property type="project" value="UniProtKB-SubCell"/>
</dbReference>
<dbReference type="PANTHER" id="PTHR33619">
    <property type="entry name" value="POLYSACCHARIDE EXPORT PROTEIN GFCE-RELATED"/>
    <property type="match status" value="1"/>
</dbReference>
<evidence type="ECO:0000256" key="14">
    <source>
        <dbReference type="ARBA" id="ARBA00023288"/>
    </source>
</evidence>
<evidence type="ECO:0000256" key="9">
    <source>
        <dbReference type="ARBA" id="ARBA00023065"/>
    </source>
</evidence>
<keyword evidence="6" id="KW-0812">Transmembrane</keyword>
<dbReference type="STRING" id="1034943.BN59_02139"/>
<dbReference type="InterPro" id="IPR054765">
    <property type="entry name" value="SLBB_dom"/>
</dbReference>
<evidence type="ECO:0000256" key="2">
    <source>
        <dbReference type="ARBA" id="ARBA00009450"/>
    </source>
</evidence>
<keyword evidence="10" id="KW-0626">Porin</keyword>
<keyword evidence="3" id="KW-0813">Transport</keyword>
<keyword evidence="14" id="KW-0449">Lipoprotein</keyword>
<evidence type="ECO:0000313" key="18">
    <source>
        <dbReference type="Proteomes" id="UP000044071"/>
    </source>
</evidence>
<dbReference type="InterPro" id="IPR049712">
    <property type="entry name" value="Poly_export"/>
</dbReference>
<dbReference type="GO" id="GO:0006811">
    <property type="term" value="P:monoatomic ion transport"/>
    <property type="evidence" value="ECO:0007669"/>
    <property type="project" value="UniProtKB-KW"/>
</dbReference>
<protein>
    <submittedName>
        <fullName evidence="17">Polysaccharide export protein Wza</fullName>
    </submittedName>
</protein>
<evidence type="ECO:0000256" key="5">
    <source>
        <dbReference type="ARBA" id="ARBA00022597"/>
    </source>
</evidence>
<keyword evidence="5" id="KW-0762">Sugar transport</keyword>
<dbReference type="GO" id="GO:0015159">
    <property type="term" value="F:polysaccharide transmembrane transporter activity"/>
    <property type="evidence" value="ECO:0007669"/>
    <property type="project" value="InterPro"/>
</dbReference>
<reference evidence="17 18" key="1">
    <citation type="submission" date="2014-06" db="EMBL/GenBank/DDBJ databases">
        <authorList>
            <person name="Urmite Genomes Urmite Genomes"/>
        </authorList>
    </citation>
    <scope>NUCLEOTIDE SEQUENCE [LARGE SCALE GENOMIC DNA]</scope>
</reference>
<keyword evidence="8" id="KW-0625">Polysaccharide transport</keyword>
<evidence type="ECO:0000256" key="7">
    <source>
        <dbReference type="ARBA" id="ARBA00022729"/>
    </source>
</evidence>
<evidence type="ECO:0000256" key="1">
    <source>
        <dbReference type="ARBA" id="ARBA00004571"/>
    </source>
</evidence>
<dbReference type="InterPro" id="IPR003715">
    <property type="entry name" value="Poly_export_N"/>
</dbReference>
<accession>A0A078KY12</accession>
<dbReference type="Pfam" id="PF02563">
    <property type="entry name" value="Poly_export"/>
    <property type="match status" value="1"/>
</dbReference>
<keyword evidence="9" id="KW-0406">Ion transport</keyword>
<dbReference type="GO" id="GO:0015288">
    <property type="term" value="F:porin activity"/>
    <property type="evidence" value="ECO:0007669"/>
    <property type="project" value="UniProtKB-KW"/>
</dbReference>
<evidence type="ECO:0000256" key="6">
    <source>
        <dbReference type="ARBA" id="ARBA00022692"/>
    </source>
</evidence>
<evidence type="ECO:0000256" key="4">
    <source>
        <dbReference type="ARBA" id="ARBA00022452"/>
    </source>
</evidence>
<keyword evidence="11" id="KW-0472">Membrane</keyword>
<dbReference type="Proteomes" id="UP000044071">
    <property type="component" value="Unassembled WGS sequence"/>
</dbReference>
<feature type="domain" description="SLBB" evidence="16">
    <location>
        <begin position="200"/>
        <end position="272"/>
    </location>
</feature>
<organism evidence="17 18">
    <name type="scientific">Legionella massiliensis</name>
    <dbReference type="NCBI Taxonomy" id="1034943"/>
    <lineage>
        <taxon>Bacteria</taxon>
        <taxon>Pseudomonadati</taxon>
        <taxon>Pseudomonadota</taxon>
        <taxon>Gammaproteobacteria</taxon>
        <taxon>Legionellales</taxon>
        <taxon>Legionellaceae</taxon>
        <taxon>Legionella</taxon>
    </lineage>
</organism>
<proteinExistence type="inferred from homology"/>
<sequence>MSSLVSLRPMHFIMKICEMIFSLRESAALHYLIKIFFLFCLINLLTGCAIPSSGPSKEQVKKLPIQGIQVVQVTSEIAQHLLAHQRKKLFSEVFPHSHRTQDRIGAGDIIEVSVWEAPPAMLFSSSVINLHAGPSTTQVTVFPQQMVNSEGTINIPFAGNIHASGRTPSQIESGIVAKLRDKAHKPQVLVRVITNNSSDVTVVGEVASSRRVPLTPHRERLLDALAAAGGVRQEVSKMTLQITRGNKVNALPLSTIIQDPKQNIELQSGDIVTALYRPNSFTVLGAAGKNEEINFEAQGISLAQALARAGGLQDNRADAQAIFIFRLEEAGVLSDKAKRNKLHLIPVVYQMNLKDPSSFFTSQQFMVNNRDVLYVSNAPTADLQKFLNIVVSAVYPIVNVGAIAMDRL</sequence>
<keyword evidence="4" id="KW-1134">Transmembrane beta strand</keyword>
<keyword evidence="12" id="KW-0564">Palmitate</keyword>
<evidence type="ECO:0000256" key="3">
    <source>
        <dbReference type="ARBA" id="ARBA00022448"/>
    </source>
</evidence>
<keyword evidence="7" id="KW-0732">Signal</keyword>
<name>A0A078KY12_9GAMM</name>
<keyword evidence="18" id="KW-1185">Reference proteome</keyword>
<evidence type="ECO:0000256" key="11">
    <source>
        <dbReference type="ARBA" id="ARBA00023136"/>
    </source>
</evidence>
<feature type="domain" description="SLBB" evidence="16">
    <location>
        <begin position="281"/>
        <end position="375"/>
    </location>
</feature>
<gene>
    <name evidence="17" type="ORF">BN59_02139</name>
</gene>